<dbReference type="AlphaFoldDB" id="A0A2M6YUK3"/>
<proteinExistence type="predicted"/>
<sequence length="92" mass="10953">MENFEWNDDKNEKLKEERGISFEMAVKAILNSNLVKIEKNPSKKHLNQLMHIININNYCYLVPFVREKDKIFLKTIIPSRKATKKYIKNLSN</sequence>
<dbReference type="EMBL" id="PEWY01000068">
    <property type="protein sequence ID" value="PIU37122.1"/>
    <property type="molecule type" value="Genomic_DNA"/>
</dbReference>
<organism evidence="1 2">
    <name type="scientific">Candidatus Roizmanbacteria bacterium CG07_land_8_20_14_0_80_34_15</name>
    <dbReference type="NCBI Taxonomy" id="1974849"/>
    <lineage>
        <taxon>Bacteria</taxon>
        <taxon>Candidatus Roizmaniibacteriota</taxon>
    </lineage>
</organism>
<name>A0A2M6YUK3_9BACT</name>
<dbReference type="Pfam" id="PF04365">
    <property type="entry name" value="BrnT_toxin"/>
    <property type="match status" value="1"/>
</dbReference>
<reference evidence="2" key="1">
    <citation type="submission" date="2017-09" db="EMBL/GenBank/DDBJ databases">
        <title>Depth-based differentiation of microbial function through sediment-hosted aquifers and enrichment of novel symbionts in the deep terrestrial subsurface.</title>
        <authorList>
            <person name="Probst A.J."/>
            <person name="Ladd B."/>
            <person name="Jarett J.K."/>
            <person name="Geller-Mcgrath D.E."/>
            <person name="Sieber C.M.K."/>
            <person name="Emerson J.B."/>
            <person name="Anantharaman K."/>
            <person name="Thomas B.C."/>
            <person name="Malmstrom R."/>
            <person name="Stieglmeier M."/>
            <person name="Klingl A."/>
            <person name="Woyke T."/>
            <person name="Ryan C.M."/>
            <person name="Banfield J.F."/>
        </authorList>
    </citation>
    <scope>NUCLEOTIDE SEQUENCE [LARGE SCALE GENOMIC DNA]</scope>
</reference>
<dbReference type="InterPro" id="IPR007460">
    <property type="entry name" value="BrnT_toxin"/>
</dbReference>
<dbReference type="Gene3D" id="3.10.450.530">
    <property type="entry name" value="Ribonuclease toxin, BrnT, of type II toxin-antitoxin system"/>
    <property type="match status" value="1"/>
</dbReference>
<evidence type="ECO:0000313" key="2">
    <source>
        <dbReference type="Proteomes" id="UP000230184"/>
    </source>
</evidence>
<dbReference type="InterPro" id="IPR038573">
    <property type="entry name" value="BrnT_sf"/>
</dbReference>
<accession>A0A2M6YUK3</accession>
<protein>
    <submittedName>
        <fullName evidence="1">Toxin</fullName>
    </submittedName>
</protein>
<comment type="caution">
    <text evidence="1">The sequence shown here is derived from an EMBL/GenBank/DDBJ whole genome shotgun (WGS) entry which is preliminary data.</text>
</comment>
<evidence type="ECO:0000313" key="1">
    <source>
        <dbReference type="EMBL" id="PIU37122.1"/>
    </source>
</evidence>
<gene>
    <name evidence="1" type="ORF">COT02_02515</name>
</gene>
<dbReference type="Proteomes" id="UP000230184">
    <property type="component" value="Unassembled WGS sequence"/>
</dbReference>